<evidence type="ECO:0008006" key="10">
    <source>
        <dbReference type="Google" id="ProtNLM"/>
    </source>
</evidence>
<feature type="transmembrane region" description="Helical" evidence="7">
    <location>
        <begin position="433"/>
        <end position="453"/>
    </location>
</feature>
<dbReference type="InterPro" id="IPR011701">
    <property type="entry name" value="MFS"/>
</dbReference>
<dbReference type="Gene3D" id="1.20.1250.20">
    <property type="entry name" value="MFS general substrate transporter like domains"/>
    <property type="match status" value="1"/>
</dbReference>
<dbReference type="Proteomes" id="UP000184073">
    <property type="component" value="Unassembled WGS sequence"/>
</dbReference>
<dbReference type="SUPFAM" id="SSF103473">
    <property type="entry name" value="MFS general substrate transporter"/>
    <property type="match status" value="1"/>
</dbReference>
<evidence type="ECO:0000313" key="8">
    <source>
        <dbReference type="EMBL" id="OJJ01814.1"/>
    </source>
</evidence>
<keyword evidence="4 7" id="KW-0812">Transmembrane</keyword>
<dbReference type="OrthoDB" id="4078873at2759"/>
<dbReference type="GO" id="GO:0022857">
    <property type="term" value="F:transmembrane transporter activity"/>
    <property type="evidence" value="ECO:0007669"/>
    <property type="project" value="InterPro"/>
</dbReference>
<feature type="transmembrane region" description="Helical" evidence="7">
    <location>
        <begin position="407"/>
        <end position="426"/>
    </location>
</feature>
<feature type="transmembrane region" description="Helical" evidence="7">
    <location>
        <begin position="182"/>
        <end position="200"/>
    </location>
</feature>
<evidence type="ECO:0000256" key="1">
    <source>
        <dbReference type="ARBA" id="ARBA00004141"/>
    </source>
</evidence>
<feature type="transmembrane region" description="Helical" evidence="7">
    <location>
        <begin position="90"/>
        <end position="110"/>
    </location>
</feature>
<name>A0A1L9PJW2_ASPVE</name>
<feature type="transmembrane region" description="Helical" evidence="7">
    <location>
        <begin position="571"/>
        <end position="593"/>
    </location>
</feature>
<dbReference type="GO" id="GO:0005886">
    <property type="term" value="C:plasma membrane"/>
    <property type="evidence" value="ECO:0007669"/>
    <property type="project" value="TreeGrafter"/>
</dbReference>
<evidence type="ECO:0000256" key="7">
    <source>
        <dbReference type="SAM" id="Phobius"/>
    </source>
</evidence>
<keyword evidence="6 7" id="KW-0472">Membrane</keyword>
<dbReference type="PANTHER" id="PTHR23501:SF107">
    <property type="entry name" value="TRANSPORTER, PUTATIVE (AFU_ORTHOLOGUE AFUA_7G04730)-RELATED"/>
    <property type="match status" value="1"/>
</dbReference>
<proteinExistence type="inferred from homology"/>
<feature type="transmembrane region" description="Helical" evidence="7">
    <location>
        <begin position="500"/>
        <end position="520"/>
    </location>
</feature>
<keyword evidence="9" id="KW-1185">Reference proteome</keyword>
<evidence type="ECO:0000256" key="5">
    <source>
        <dbReference type="ARBA" id="ARBA00022989"/>
    </source>
</evidence>
<feature type="transmembrane region" description="Helical" evidence="7">
    <location>
        <begin position="459"/>
        <end position="479"/>
    </location>
</feature>
<feature type="transmembrane region" description="Helical" evidence="7">
    <location>
        <begin position="241"/>
        <end position="261"/>
    </location>
</feature>
<comment type="similarity">
    <text evidence="2">Belongs to the major facilitator superfamily.</text>
</comment>
<feature type="transmembrane region" description="Helical" evidence="7">
    <location>
        <begin position="153"/>
        <end position="170"/>
    </location>
</feature>
<feature type="transmembrane region" description="Helical" evidence="7">
    <location>
        <begin position="327"/>
        <end position="345"/>
    </location>
</feature>
<gene>
    <name evidence="8" type="ORF">ASPVEDRAFT_167919</name>
</gene>
<evidence type="ECO:0000256" key="2">
    <source>
        <dbReference type="ARBA" id="ARBA00008335"/>
    </source>
</evidence>
<keyword evidence="5 7" id="KW-1133">Transmembrane helix</keyword>
<dbReference type="InterPro" id="IPR036259">
    <property type="entry name" value="MFS_trans_sf"/>
</dbReference>
<dbReference type="RefSeq" id="XP_040667576.1">
    <property type="nucleotide sequence ID" value="XM_040808664.1"/>
</dbReference>
<evidence type="ECO:0000256" key="6">
    <source>
        <dbReference type="ARBA" id="ARBA00023136"/>
    </source>
</evidence>
<dbReference type="Pfam" id="PF07690">
    <property type="entry name" value="MFS_1"/>
    <property type="match status" value="1"/>
</dbReference>
<feature type="transmembrane region" description="Helical" evidence="7">
    <location>
        <begin position="122"/>
        <end position="141"/>
    </location>
</feature>
<evidence type="ECO:0000313" key="9">
    <source>
        <dbReference type="Proteomes" id="UP000184073"/>
    </source>
</evidence>
<dbReference type="PANTHER" id="PTHR23501">
    <property type="entry name" value="MAJOR FACILITATOR SUPERFAMILY"/>
    <property type="match status" value="1"/>
</dbReference>
<dbReference type="AlphaFoldDB" id="A0A1L9PJW2"/>
<feature type="transmembrane region" description="Helical" evidence="7">
    <location>
        <begin position="296"/>
        <end position="315"/>
    </location>
</feature>
<feature type="transmembrane region" description="Helical" evidence="7">
    <location>
        <begin position="209"/>
        <end position="229"/>
    </location>
</feature>
<protein>
    <recommendedName>
        <fullName evidence="10">Major facilitator superfamily (MFS) profile domain-containing protein</fullName>
    </recommendedName>
</protein>
<dbReference type="EMBL" id="KV878128">
    <property type="protein sequence ID" value="OJJ01814.1"/>
    <property type="molecule type" value="Genomic_DNA"/>
</dbReference>
<evidence type="ECO:0000256" key="4">
    <source>
        <dbReference type="ARBA" id="ARBA00022692"/>
    </source>
</evidence>
<reference evidence="9" key="1">
    <citation type="journal article" date="2017" name="Genome Biol.">
        <title>Comparative genomics reveals high biological diversity and specific adaptations in the industrially and medically important fungal genus Aspergillus.</title>
        <authorList>
            <person name="de Vries R.P."/>
            <person name="Riley R."/>
            <person name="Wiebenga A."/>
            <person name="Aguilar-Osorio G."/>
            <person name="Amillis S."/>
            <person name="Uchima C.A."/>
            <person name="Anderluh G."/>
            <person name="Asadollahi M."/>
            <person name="Askin M."/>
            <person name="Barry K."/>
            <person name="Battaglia E."/>
            <person name="Bayram O."/>
            <person name="Benocci T."/>
            <person name="Braus-Stromeyer S.A."/>
            <person name="Caldana C."/>
            <person name="Canovas D."/>
            <person name="Cerqueira G.C."/>
            <person name="Chen F."/>
            <person name="Chen W."/>
            <person name="Choi C."/>
            <person name="Clum A."/>
            <person name="Dos Santos R.A."/>
            <person name="Damasio A.R."/>
            <person name="Diallinas G."/>
            <person name="Emri T."/>
            <person name="Fekete E."/>
            <person name="Flipphi M."/>
            <person name="Freyberg S."/>
            <person name="Gallo A."/>
            <person name="Gournas C."/>
            <person name="Habgood R."/>
            <person name="Hainaut M."/>
            <person name="Harispe M.L."/>
            <person name="Henrissat B."/>
            <person name="Hilden K.S."/>
            <person name="Hope R."/>
            <person name="Hossain A."/>
            <person name="Karabika E."/>
            <person name="Karaffa L."/>
            <person name="Karanyi Z."/>
            <person name="Krasevec N."/>
            <person name="Kuo A."/>
            <person name="Kusch H."/>
            <person name="LaButti K."/>
            <person name="Lagendijk E.L."/>
            <person name="Lapidus A."/>
            <person name="Levasseur A."/>
            <person name="Lindquist E."/>
            <person name="Lipzen A."/>
            <person name="Logrieco A.F."/>
            <person name="MacCabe A."/>
            <person name="Maekelae M.R."/>
            <person name="Malavazi I."/>
            <person name="Melin P."/>
            <person name="Meyer V."/>
            <person name="Mielnichuk N."/>
            <person name="Miskei M."/>
            <person name="Molnar A.P."/>
            <person name="Mule G."/>
            <person name="Ngan C.Y."/>
            <person name="Orejas M."/>
            <person name="Orosz E."/>
            <person name="Ouedraogo J.P."/>
            <person name="Overkamp K.M."/>
            <person name="Park H.-S."/>
            <person name="Perrone G."/>
            <person name="Piumi F."/>
            <person name="Punt P.J."/>
            <person name="Ram A.F."/>
            <person name="Ramon A."/>
            <person name="Rauscher S."/>
            <person name="Record E."/>
            <person name="Riano-Pachon D.M."/>
            <person name="Robert V."/>
            <person name="Roehrig J."/>
            <person name="Ruller R."/>
            <person name="Salamov A."/>
            <person name="Salih N.S."/>
            <person name="Samson R.A."/>
            <person name="Sandor E."/>
            <person name="Sanguinetti M."/>
            <person name="Schuetze T."/>
            <person name="Sepcic K."/>
            <person name="Shelest E."/>
            <person name="Sherlock G."/>
            <person name="Sophianopoulou V."/>
            <person name="Squina F.M."/>
            <person name="Sun H."/>
            <person name="Susca A."/>
            <person name="Todd R.B."/>
            <person name="Tsang A."/>
            <person name="Unkles S.E."/>
            <person name="van de Wiele N."/>
            <person name="van Rossen-Uffink D."/>
            <person name="Oliveira J.V."/>
            <person name="Vesth T.C."/>
            <person name="Visser J."/>
            <person name="Yu J.-H."/>
            <person name="Zhou M."/>
            <person name="Andersen M.R."/>
            <person name="Archer D.B."/>
            <person name="Baker S.E."/>
            <person name="Benoit I."/>
            <person name="Brakhage A.A."/>
            <person name="Braus G.H."/>
            <person name="Fischer R."/>
            <person name="Frisvad J.C."/>
            <person name="Goldman G.H."/>
            <person name="Houbraken J."/>
            <person name="Oakley B."/>
            <person name="Pocsi I."/>
            <person name="Scazzocchio C."/>
            <person name="Seiboth B."/>
            <person name="vanKuyk P.A."/>
            <person name="Wortman J."/>
            <person name="Dyer P.S."/>
            <person name="Grigoriev I.V."/>
        </authorList>
    </citation>
    <scope>NUCLEOTIDE SEQUENCE [LARGE SCALE GENOMIC DNA]</scope>
    <source>
        <strain evidence="9">CBS 583.65</strain>
    </source>
</reference>
<dbReference type="GeneID" id="63724175"/>
<accession>A0A1L9PJW2</accession>
<comment type="subcellular location">
    <subcellularLocation>
        <location evidence="1">Membrane</location>
        <topology evidence="1">Multi-pass membrane protein</topology>
    </subcellularLocation>
</comment>
<evidence type="ECO:0000256" key="3">
    <source>
        <dbReference type="ARBA" id="ARBA00022448"/>
    </source>
</evidence>
<feature type="transmembrane region" description="Helical" evidence="7">
    <location>
        <begin position="365"/>
        <end position="387"/>
    </location>
</feature>
<dbReference type="FunFam" id="1.20.1250.20:FF:000284">
    <property type="entry name" value="Siderophore iron transporter mirB"/>
    <property type="match status" value="1"/>
</dbReference>
<dbReference type="VEuPathDB" id="FungiDB:ASPVEDRAFT_167919"/>
<sequence>MGALDLIRNRDARAAQNVVGTDDYHFRDEKHHQASDFEVHAWGPSTDTRSSAGLRHDAREGVTEDAQPGVQKAEAVALVWSKKAAFGTYALVWLGFFILALQSSISSAIIQNVFANFSAAPQVSTANILSNVVAGVLKLPVAKILTLWGRTEGLLVFVAIYVLGIIILAACNGPDSYAAGYVLYWVGYDALYLILDIFIADTTGLRNRAFAFAFASTPFICTAFTGPLAAQSFLQTSGWRWSYGVFAIVAPVVFLPLAVVFKVHEKRAENEGIFRRRPSGRTTIESIIHYIHEFDIIGAFLLMAAFTLVLLPFSLTSYGAAQYNSATFIAMVIVGFLLFPTFAAWERFGARTHFIRWELLKDRTVLGACFLSALLFFSFYCWDLYLLNFCVVVFNLSIAMAGYVNQIFNVGSTFWSVLVGIVIRITRQFKYQTLFFGMPLLFLGSGLMIHFRGQNEDSTIGYVVMCQIFIAFGGSTLAIGQDMAVMAAADRESVPMMLSILSLSSSIGTAVGFAASASVFNNTFLKFLTRYLPESSKDLAADIYIKGYVEQITYPVGSEIRNAINQAWSEYMKYACILSTCVLVLGFPAVAVWRNYRLDRKQNKGVVL</sequence>
<keyword evidence="3" id="KW-0813">Transport</keyword>
<organism evidence="8 9">
    <name type="scientific">Aspergillus versicolor CBS 583.65</name>
    <dbReference type="NCBI Taxonomy" id="1036611"/>
    <lineage>
        <taxon>Eukaryota</taxon>
        <taxon>Fungi</taxon>
        <taxon>Dikarya</taxon>
        <taxon>Ascomycota</taxon>
        <taxon>Pezizomycotina</taxon>
        <taxon>Eurotiomycetes</taxon>
        <taxon>Eurotiomycetidae</taxon>
        <taxon>Eurotiales</taxon>
        <taxon>Aspergillaceae</taxon>
        <taxon>Aspergillus</taxon>
        <taxon>Aspergillus subgen. Nidulantes</taxon>
    </lineage>
</organism>